<dbReference type="SUPFAM" id="SSF56059">
    <property type="entry name" value="Glutathione synthetase ATP-binding domain-like"/>
    <property type="match status" value="1"/>
</dbReference>
<dbReference type="GO" id="GO:0046872">
    <property type="term" value="F:metal ion binding"/>
    <property type="evidence" value="ECO:0007669"/>
    <property type="project" value="InterPro"/>
</dbReference>
<dbReference type="InterPro" id="IPR011761">
    <property type="entry name" value="ATP-grasp"/>
</dbReference>
<name>X1UQX0_9ZZZZ</name>
<gene>
    <name evidence="2" type="ORF">S12H4_29094</name>
</gene>
<reference evidence="2" key="1">
    <citation type="journal article" date="2014" name="Front. Microbiol.">
        <title>High frequency of phylogenetically diverse reductive dehalogenase-homologous genes in deep subseafloor sedimentary metagenomes.</title>
        <authorList>
            <person name="Kawai M."/>
            <person name="Futagami T."/>
            <person name="Toyoda A."/>
            <person name="Takaki Y."/>
            <person name="Nishi S."/>
            <person name="Hori S."/>
            <person name="Arai W."/>
            <person name="Tsubouchi T."/>
            <person name="Morono Y."/>
            <person name="Uchiyama I."/>
            <person name="Ito T."/>
            <person name="Fujiyama A."/>
            <person name="Inagaki F."/>
            <person name="Takami H."/>
        </authorList>
    </citation>
    <scope>NUCLEOTIDE SEQUENCE</scope>
    <source>
        <strain evidence="2">Expedition CK06-06</strain>
    </source>
</reference>
<feature type="non-terminal residue" evidence="2">
    <location>
        <position position="253"/>
    </location>
</feature>
<dbReference type="AlphaFoldDB" id="X1UQX0"/>
<dbReference type="PROSITE" id="PS50975">
    <property type="entry name" value="ATP_GRASP"/>
    <property type="match status" value="1"/>
</dbReference>
<sequence>MSQSLSFSKSWVWFQGERVHVLIGDGIARRLNDKKFKVQIGKDFRRINTIIVNPIFRITDDKSLTYVASFLSKKTLRKYNLKYLLFTKAYNEEELILKAKRLIKNYKKSIIIKPNGGSGGAGVIPIFKDERPERIKKLIDESKEEFYAKFSRNRKPFPYTIQEKADFSLINWEGGRHTFDLRIYLAQYKNQIVPIGGLARIARERFIKGLDKQEFVVNLSGYDGKNEVNRGVGFSEKNSKLLGLNFEDFVNVF</sequence>
<dbReference type="GO" id="GO:0005524">
    <property type="term" value="F:ATP binding"/>
    <property type="evidence" value="ECO:0007669"/>
    <property type="project" value="InterPro"/>
</dbReference>
<proteinExistence type="predicted"/>
<protein>
    <recommendedName>
        <fullName evidence="1">ATP-grasp domain-containing protein</fullName>
    </recommendedName>
</protein>
<evidence type="ECO:0000313" key="2">
    <source>
        <dbReference type="EMBL" id="GAI94759.1"/>
    </source>
</evidence>
<evidence type="ECO:0000259" key="1">
    <source>
        <dbReference type="PROSITE" id="PS50975"/>
    </source>
</evidence>
<accession>X1UQX0</accession>
<comment type="caution">
    <text evidence="2">The sequence shown here is derived from an EMBL/GenBank/DDBJ whole genome shotgun (WGS) entry which is preliminary data.</text>
</comment>
<dbReference type="EMBL" id="BARW01016755">
    <property type="protein sequence ID" value="GAI94759.1"/>
    <property type="molecule type" value="Genomic_DNA"/>
</dbReference>
<feature type="domain" description="ATP-grasp" evidence="1">
    <location>
        <begin position="73"/>
        <end position="123"/>
    </location>
</feature>
<organism evidence="2">
    <name type="scientific">marine sediment metagenome</name>
    <dbReference type="NCBI Taxonomy" id="412755"/>
    <lineage>
        <taxon>unclassified sequences</taxon>
        <taxon>metagenomes</taxon>
        <taxon>ecological metagenomes</taxon>
    </lineage>
</organism>